<dbReference type="RefSeq" id="WP_074983610.1">
    <property type="nucleotide sequence ID" value="NZ_CADFGN010000008.1"/>
</dbReference>
<dbReference type="EMBL" id="FNZM01000007">
    <property type="protein sequence ID" value="SEJ68706.1"/>
    <property type="molecule type" value="Genomic_DNA"/>
</dbReference>
<reference evidence="2 3" key="1">
    <citation type="submission" date="2016-10" db="EMBL/GenBank/DDBJ databases">
        <authorList>
            <person name="Varghese N."/>
            <person name="Submissions S."/>
        </authorList>
    </citation>
    <scope>NUCLEOTIDE SEQUENCE [LARGE SCALE GENOMIC DNA]</scope>
    <source>
        <strain evidence="2 3">LMG 22274</strain>
    </source>
</reference>
<accession>A0AAQ1GFP7</accession>
<dbReference type="GO" id="GO:0016787">
    <property type="term" value="F:hydrolase activity"/>
    <property type="evidence" value="ECO:0007669"/>
    <property type="project" value="UniProtKB-KW"/>
</dbReference>
<dbReference type="PRINTS" id="PR01210">
    <property type="entry name" value="GGTRANSPTASE"/>
</dbReference>
<dbReference type="AlphaFoldDB" id="A0AAQ1GFP7"/>
<feature type="region of interest" description="Disordered" evidence="1">
    <location>
        <begin position="1"/>
        <end position="22"/>
    </location>
</feature>
<comment type="caution">
    <text evidence="2">The sequence shown here is derived from an EMBL/GenBank/DDBJ whole genome shotgun (WGS) entry which is preliminary data.</text>
</comment>
<protein>
    <submittedName>
        <fullName evidence="2">Gamma-glutamyltranspeptidase / glutathione hydrolase</fullName>
    </submittedName>
</protein>
<dbReference type="Gene3D" id="1.10.246.130">
    <property type="match status" value="1"/>
</dbReference>
<dbReference type="Gene3D" id="3.60.20.40">
    <property type="match status" value="1"/>
</dbReference>
<name>A0AAQ1GFP7_9BURK</name>
<dbReference type="PANTHER" id="PTHR43881:SF5">
    <property type="entry name" value="GAMMA-GLUTAMYLTRANSPEPTIDASE"/>
    <property type="match status" value="1"/>
</dbReference>
<evidence type="ECO:0000313" key="2">
    <source>
        <dbReference type="EMBL" id="SEJ68706.1"/>
    </source>
</evidence>
<gene>
    <name evidence="2" type="ORF">SAMN05216550_107179</name>
</gene>
<evidence type="ECO:0000313" key="3">
    <source>
        <dbReference type="Proteomes" id="UP000183529"/>
    </source>
</evidence>
<dbReference type="PANTHER" id="PTHR43881">
    <property type="entry name" value="GAMMA-GLUTAMYLTRANSPEPTIDASE (AFU_ORTHOLOGUE AFUA_4G13580)"/>
    <property type="match status" value="1"/>
</dbReference>
<organism evidence="2 3">
    <name type="scientific">Paraburkholderia tropica</name>
    <dbReference type="NCBI Taxonomy" id="92647"/>
    <lineage>
        <taxon>Bacteria</taxon>
        <taxon>Pseudomonadati</taxon>
        <taxon>Pseudomonadota</taxon>
        <taxon>Betaproteobacteria</taxon>
        <taxon>Burkholderiales</taxon>
        <taxon>Burkholderiaceae</taxon>
        <taxon>Paraburkholderia</taxon>
    </lineage>
</organism>
<dbReference type="InterPro" id="IPR029055">
    <property type="entry name" value="Ntn_hydrolases_N"/>
</dbReference>
<keyword evidence="2" id="KW-0378">Hydrolase</keyword>
<sequence length="551" mass="58552">MTINTRIHTRTQTSTANARGRAGLVTSPHTLASEAGRDVLARGGNAIEAAIAMAAALCVTMPHFTGLGGDGFWLIAAPGQPVESISGIGQAARNLPNFDGAIPVRGPASALTSAATVAAWEAAYRTSREHWGGTLAWDALLAPAIALAQDGFALTRSQHFWTTYRADEYGDAERWRGFAQTFLADGAIPAIGTTFRQPALAATLRTLATNGPRDFYEGALAQRIARGLREAGSPLDADDLAATRVRCEPPLTLRYGEGVLATLPPPTQGMTTLQIMGILAKLGLRDCAHGSADYYHRLVEAVKQAFIDRDRHLADPDTQDVPVDRLLGDAHLAACAARIEPTRALAWPHRFREGDTVYLAATDAQGRAVSVLQTIFHDWGSGVMAGDTGILWHNRGAAFRAPGGGPHRDAHPNVIAPGKRPFHTLNPGMYLVDGRARLLYGTQGADGQPQTLAALLTRLIDYRMDPLAALAQPRFLLGRTFSDSRDNLKLETHAGREVFDALAARGHEIAELPPLSPLGGQAGVICLDVDDAGFVACGAHDPRSDGVALAV</sequence>
<dbReference type="SUPFAM" id="SSF56235">
    <property type="entry name" value="N-terminal nucleophile aminohydrolases (Ntn hydrolases)"/>
    <property type="match status" value="1"/>
</dbReference>
<dbReference type="InterPro" id="IPR043137">
    <property type="entry name" value="GGT_ssub_C"/>
</dbReference>
<feature type="compositionally biased region" description="Polar residues" evidence="1">
    <location>
        <begin position="1"/>
        <end position="17"/>
    </location>
</feature>
<dbReference type="Pfam" id="PF01019">
    <property type="entry name" value="G_glu_transpept"/>
    <property type="match status" value="1"/>
</dbReference>
<evidence type="ECO:0000256" key="1">
    <source>
        <dbReference type="SAM" id="MobiDB-lite"/>
    </source>
</evidence>
<dbReference type="InterPro" id="IPR043138">
    <property type="entry name" value="GGT_lsub"/>
</dbReference>
<dbReference type="Proteomes" id="UP000183529">
    <property type="component" value="Unassembled WGS sequence"/>
</dbReference>
<proteinExistence type="predicted"/>
<dbReference type="InterPro" id="IPR052896">
    <property type="entry name" value="GGT-like_enzyme"/>
</dbReference>